<feature type="compositionally biased region" description="Basic and acidic residues" evidence="1">
    <location>
        <begin position="1395"/>
        <end position="1404"/>
    </location>
</feature>
<feature type="compositionally biased region" description="Low complexity" evidence="1">
    <location>
        <begin position="143"/>
        <end position="154"/>
    </location>
</feature>
<dbReference type="STRING" id="1619100.UT34_C0001G0333"/>
<feature type="compositionally biased region" description="Basic and acidic residues" evidence="1">
    <location>
        <begin position="1595"/>
        <end position="1620"/>
    </location>
</feature>
<dbReference type="PATRIC" id="fig|1619100.3.peg.337"/>
<feature type="region of interest" description="Disordered" evidence="1">
    <location>
        <begin position="1375"/>
        <end position="1404"/>
    </location>
</feature>
<feature type="region of interest" description="Disordered" evidence="1">
    <location>
        <begin position="72"/>
        <end position="166"/>
    </location>
</feature>
<organism evidence="2 3">
    <name type="scientific">candidate division WS6 bacterium GW2011_GWF2_39_15</name>
    <dbReference type="NCBI Taxonomy" id="1619100"/>
    <lineage>
        <taxon>Bacteria</taxon>
        <taxon>Candidatus Dojkabacteria</taxon>
    </lineage>
</organism>
<feature type="compositionally biased region" description="Basic and acidic residues" evidence="1">
    <location>
        <begin position="364"/>
        <end position="388"/>
    </location>
</feature>
<protein>
    <submittedName>
        <fullName evidence="2">Uncharacterized protein</fullName>
    </submittedName>
</protein>
<reference evidence="2 3" key="1">
    <citation type="journal article" date="2015" name="Nature">
        <title>rRNA introns, odd ribosomes, and small enigmatic genomes across a large radiation of phyla.</title>
        <authorList>
            <person name="Brown C.T."/>
            <person name="Hug L.A."/>
            <person name="Thomas B.C."/>
            <person name="Sharon I."/>
            <person name="Castelle C.J."/>
            <person name="Singh A."/>
            <person name="Wilkins M.J."/>
            <person name="Williams K.H."/>
            <person name="Banfield J.F."/>
        </authorList>
    </citation>
    <scope>NUCLEOTIDE SEQUENCE [LARGE SCALE GENOMIC DNA]</scope>
</reference>
<feature type="region of interest" description="Disordered" evidence="1">
    <location>
        <begin position="1178"/>
        <end position="1213"/>
    </location>
</feature>
<feature type="compositionally biased region" description="Polar residues" evidence="1">
    <location>
        <begin position="1178"/>
        <end position="1191"/>
    </location>
</feature>
<name>A0A0G0MT13_9BACT</name>
<sequence>MGLNAGGMQEIHPDIQSDRELITSGKVPQGTAEANDKLNTPVVDITKTTGYYGNDLTTDPLPLTAEATAKILRRGPAQNEDNGETGLKAGEERPKTQSAIPVANGSAYVESVSPSTPAQQTPDTEGLDQLNTPLYTLTGGGETTSTNVTTPNATEGKAGKNGTDTSDDLVAKLRSMLSQADKDKPKEHTIETPVAQDLNQAVTALAAEVAKEPENNSKKEELNGLKELSQSVTNLSQQINQVKIEITNQVNTQVAQITAKMEESKDKLAGTVNHYYMQGGSVFHGTVGAGTHIEVTNTASNFNTGAAGISVRNTADHGSTINNGNIVDAGVNLGILDLNAMMEEAENLDRLADEPEAPTSLSEAARDTADKARELTEDIKTRKTDRVTDPAVTPDSSSTTHPPVIKPQPNVTPNDNPPTPPQPAVAVTDDSSEHKDTGVTPEEQPTSDPKKAAENLVGPLTPEESQEFDNANEKKGFLFSIKRMFSGENWKRWVPTVIGSIAGSFGVKLFAGAALSMGPIGTALLGGAMAGFAIYSGYRAIKNLSEAAKAEGKSVWQVMGNLDFVKGALLGGLISGVGKASAKFIPGFGSLMALGLEGGTSWLFENHLNKKQQELVNKYMDTYQARRYANLKDKGYVIRGAEGAPAVGMESILKDMTSAPSESEKKVAKRAALASLIHLYSITKDDAHKFVEYTIKENGVDKVIKVDITQIAIDEAEGSTEKYRMLQLKDTDKINVEKFIDTLDTAKLTSAIQDAWNKTDATKRADMAKDLVNLFVGLEGTEVEKIMSEERKSYLSWINFTTGLHFGMAAVNVGSSLAGAYGAFRDNFGVNHDAQGVNTSDSQQATEDYRSAHPEAPQAEVERVVNAEGHIIDKVDVDGGGVDYYVDQTTNQYVVLSGTGAESVFEIQHPDLGQVTATEVTTHGDTGIVATLSDNAGKVVGVTYADSTGHIGVLDMNGVGQHLFAGGGESPIHGVTLTDIQPNGDATLVLDNVNHQVNLGNLNLELDGSSTSEVQTQIGVLMPQSGDSVNSMLHHTIEQAKTLNPNLQQYDNLELERMLYQEGSGIHANDAAIRQELGIRGALDVSEEWSWKDSPTIMSWLTELNGGNTVELGSQTVTGGTPGVNTFFEGPEVSAFDVANAGSAPGESGGFISVMDRIVEPSLLALVGGVMAGVFASQPKSGGISRQNDVNTATAKAGDDKTKDDKGKGVSKETSVELAAGEGAVEKKVGGPKDVIVNQILKNVIPNKYVEIAGKKYIQVESAPGQWKEKDVKDAQPISAEDLADLLLNQTDKNLRSKDLSGILNSAAIKGGATIKLTEEDGSETTYKKSVKDNEPGKRPVKLVSWINTETKKSSDVLTSDALATKILDLKEKTVTVSTPSGSPQGGPSAEAGGDETKKEGEVDKEKALKETLNNILETLHIDKKQVVINGEKYEYNKDAKIWIKSGALFNKNLIQKGSDNLSDQQVVESWIKLESKQLGKDLETTLGNVDSGKKINVIDEIFSKTPTSVLKQANYNGDVYTYDSEKDVWNKDKKSKTASPKSITGSGMTTYIANGTANALPSKKENLIWKSDTRAFNDKDLALEIAKLRVSTKEVKSETKSADSNAEGEKNKEEKEKKESKGRKLLKTALIVLAVAGGITSYAVGGWQVAAITSGISWLTTLGLNIGEGLAQKGISKRQAEAAELAEKLKNEKRALKPDEEKSLEERKRKDERARNIIYWLKFASKVTGALSISSGASALLGLVIDKFQINIKGIIGGAFNRPEINQVPFEQTIDESLNLGK</sequence>
<dbReference type="EMBL" id="LBWK01000001">
    <property type="protein sequence ID" value="KKR06293.1"/>
    <property type="molecule type" value="Genomic_DNA"/>
</dbReference>
<comment type="caution">
    <text evidence="2">The sequence shown here is derived from an EMBL/GenBank/DDBJ whole genome shotgun (WGS) entry which is preliminary data.</text>
</comment>
<feature type="region of interest" description="Disordered" evidence="1">
    <location>
        <begin position="350"/>
        <end position="455"/>
    </location>
</feature>
<accession>A0A0G0MT13</accession>
<evidence type="ECO:0000313" key="2">
    <source>
        <dbReference type="EMBL" id="KKR06293.1"/>
    </source>
</evidence>
<gene>
    <name evidence="2" type="ORF">UT34_C0001G0333</name>
</gene>
<proteinExistence type="predicted"/>
<dbReference type="Proteomes" id="UP000034799">
    <property type="component" value="Unassembled WGS sequence"/>
</dbReference>
<evidence type="ECO:0000313" key="3">
    <source>
        <dbReference type="Proteomes" id="UP000034799"/>
    </source>
</evidence>
<feature type="compositionally biased region" description="Polar residues" evidence="1">
    <location>
        <begin position="112"/>
        <end position="135"/>
    </location>
</feature>
<feature type="region of interest" description="Disordered" evidence="1">
    <location>
        <begin position="1595"/>
        <end position="1621"/>
    </location>
</feature>
<feature type="compositionally biased region" description="Basic and acidic residues" evidence="1">
    <location>
        <begin position="1197"/>
        <end position="1213"/>
    </location>
</feature>
<feature type="compositionally biased region" description="Low complexity" evidence="1">
    <location>
        <begin position="1380"/>
        <end position="1389"/>
    </location>
</feature>
<evidence type="ECO:0000256" key="1">
    <source>
        <dbReference type="SAM" id="MobiDB-lite"/>
    </source>
</evidence>